<dbReference type="RefSeq" id="WP_200351600.1">
    <property type="nucleotide sequence ID" value="NZ_BAABHZ010000006.1"/>
</dbReference>
<feature type="repeat" description="ANK" evidence="1">
    <location>
        <begin position="75"/>
        <end position="107"/>
    </location>
</feature>
<dbReference type="EMBL" id="JAENIK010000011">
    <property type="protein sequence ID" value="MBK1816669.1"/>
    <property type="molecule type" value="Genomic_DNA"/>
</dbReference>
<dbReference type="Pfam" id="PF12796">
    <property type="entry name" value="Ank_2"/>
    <property type="match status" value="2"/>
</dbReference>
<accession>A0A934VCN4</accession>
<feature type="repeat" description="ANK" evidence="1">
    <location>
        <begin position="108"/>
        <end position="140"/>
    </location>
</feature>
<dbReference type="SUPFAM" id="SSF48403">
    <property type="entry name" value="Ankyrin repeat"/>
    <property type="match status" value="1"/>
</dbReference>
<keyword evidence="1" id="KW-0040">ANK repeat</keyword>
<evidence type="ECO:0000313" key="3">
    <source>
        <dbReference type="EMBL" id="MBK1816669.1"/>
    </source>
</evidence>
<protein>
    <submittedName>
        <fullName evidence="3">Ankyrin repeat domain-containing protein</fullName>
    </submittedName>
</protein>
<dbReference type="PROSITE" id="PS50088">
    <property type="entry name" value="ANK_REPEAT"/>
    <property type="match status" value="3"/>
</dbReference>
<feature type="compositionally biased region" description="Low complexity" evidence="2">
    <location>
        <begin position="319"/>
        <end position="330"/>
    </location>
</feature>
<sequence length="498" mass="53105">MSGFPGKFARLAFTAAIAVLPVSCNKPGDVEKADLKEAGYQLTAEGWFRASAQNDWAALQKFIAAGFHADARNADGDSALHIAAREGAEKSAEFLLNRKLPVDQRGNADRTPLMVAVVANQTKMVNWLLRQGADPTLKDKDGFAPLMLAVREGRPGSVAELAAYDRESLDSAILLAALVGRTDVIDSLTNFGASVYTRMDDGRTPLMVAAENGHADAVQLLLELGSSRYTRDADNRTAVDIATAAGYPEIATRISREPHADELVLETPEKIAESMDSYVDAANAGPPAAENETGRPTSAKPAHDHAIPINGETLSTPVSSSGTSAKTSASGPPPGTTFDMPPLVMRHYRETETPVSVKKVEGDTATVSLARNGDREVKVRTGALIPGTNLLVVKVRKRMESGKVSQGLPEEIATVQVRDETTGSTREWISGVPANSHDPVALVEDAATGRRYLATPGQRFRATDGSEYFISDVRPNQMVIQDVASGSVRTIPLRGPRG</sequence>
<dbReference type="SMART" id="SM00248">
    <property type="entry name" value="ANK"/>
    <property type="match status" value="4"/>
</dbReference>
<proteinExistence type="predicted"/>
<dbReference type="PANTHER" id="PTHR24184:SF11">
    <property type="entry name" value="ANKYRIN REPEAT AND SOCS BOX CONTAINING 3"/>
    <property type="match status" value="1"/>
</dbReference>
<gene>
    <name evidence="3" type="ORF">JIN84_13670</name>
</gene>
<feature type="region of interest" description="Disordered" evidence="2">
    <location>
        <begin position="281"/>
        <end position="340"/>
    </location>
</feature>
<dbReference type="Gene3D" id="1.25.40.20">
    <property type="entry name" value="Ankyrin repeat-containing domain"/>
    <property type="match status" value="2"/>
</dbReference>
<comment type="caution">
    <text evidence="3">The sequence shown here is derived from an EMBL/GenBank/DDBJ whole genome shotgun (WGS) entry which is preliminary data.</text>
</comment>
<dbReference type="PANTHER" id="PTHR24184">
    <property type="entry name" value="SI:CH211-189E2.2"/>
    <property type="match status" value="1"/>
</dbReference>
<name>A0A934VCN4_9BACT</name>
<evidence type="ECO:0000256" key="1">
    <source>
        <dbReference type="PROSITE-ProRule" id="PRU00023"/>
    </source>
</evidence>
<dbReference type="InterPro" id="IPR036770">
    <property type="entry name" value="Ankyrin_rpt-contain_sf"/>
</dbReference>
<dbReference type="Proteomes" id="UP000600139">
    <property type="component" value="Unassembled WGS sequence"/>
</dbReference>
<evidence type="ECO:0000313" key="4">
    <source>
        <dbReference type="Proteomes" id="UP000600139"/>
    </source>
</evidence>
<dbReference type="AlphaFoldDB" id="A0A934VCN4"/>
<keyword evidence="4" id="KW-1185">Reference proteome</keyword>
<dbReference type="InterPro" id="IPR002110">
    <property type="entry name" value="Ankyrin_rpt"/>
</dbReference>
<organism evidence="3 4">
    <name type="scientific">Luteolibacter yonseiensis</name>
    <dbReference type="NCBI Taxonomy" id="1144680"/>
    <lineage>
        <taxon>Bacteria</taxon>
        <taxon>Pseudomonadati</taxon>
        <taxon>Verrucomicrobiota</taxon>
        <taxon>Verrucomicrobiia</taxon>
        <taxon>Verrucomicrobiales</taxon>
        <taxon>Verrucomicrobiaceae</taxon>
        <taxon>Luteolibacter</taxon>
    </lineage>
</organism>
<reference evidence="3" key="1">
    <citation type="submission" date="2021-01" db="EMBL/GenBank/DDBJ databases">
        <title>Modified the classification status of verrucomicrobia.</title>
        <authorList>
            <person name="Feng X."/>
        </authorList>
    </citation>
    <scope>NUCLEOTIDE SEQUENCE</scope>
    <source>
        <strain evidence="3">JCM 18052</strain>
    </source>
</reference>
<dbReference type="PROSITE" id="PS50297">
    <property type="entry name" value="ANK_REP_REGION"/>
    <property type="match status" value="3"/>
</dbReference>
<evidence type="ECO:0000256" key="2">
    <source>
        <dbReference type="SAM" id="MobiDB-lite"/>
    </source>
</evidence>
<feature type="repeat" description="ANK" evidence="1">
    <location>
        <begin position="201"/>
        <end position="233"/>
    </location>
</feature>
<feature type="compositionally biased region" description="Low complexity" evidence="2">
    <location>
        <begin position="281"/>
        <end position="291"/>
    </location>
</feature>